<evidence type="ECO:0000313" key="3">
    <source>
        <dbReference type="Proteomes" id="UP000204221"/>
    </source>
</evidence>
<dbReference type="OrthoDB" id="3699101at2"/>
<feature type="compositionally biased region" description="Basic and acidic residues" evidence="1">
    <location>
        <begin position="1"/>
        <end position="14"/>
    </location>
</feature>
<feature type="region of interest" description="Disordered" evidence="1">
    <location>
        <begin position="96"/>
        <end position="148"/>
    </location>
</feature>
<dbReference type="RefSeq" id="WP_093940964.1">
    <property type="nucleotide sequence ID" value="NZ_CP022521.1"/>
</dbReference>
<dbReference type="EMBL" id="CP022521">
    <property type="protein sequence ID" value="ASO19468.1"/>
    <property type="molecule type" value="Genomic_DNA"/>
</dbReference>
<name>A0A221W178_9PSEU</name>
<gene>
    <name evidence="2" type="ORF">AHOG_09120</name>
</gene>
<evidence type="ECO:0000256" key="1">
    <source>
        <dbReference type="SAM" id="MobiDB-lite"/>
    </source>
</evidence>
<protein>
    <submittedName>
        <fullName evidence="2">Uncharacterized protein</fullName>
    </submittedName>
</protein>
<feature type="compositionally biased region" description="Basic and acidic residues" evidence="1">
    <location>
        <begin position="104"/>
        <end position="129"/>
    </location>
</feature>
<keyword evidence="3" id="KW-1185">Reference proteome</keyword>
<sequence>MQGRDEFGRAEQVRVEPVTPPMGTRLPAGVPGAQHDGRGFDGAGSASGRAEPVTPPMGTPLPLGGVSSGVTIGGPVLDDVGTPGLIEDVGHAAPAVIGGSDPFDDGRADREWPTLARNRGERPEERLPDDADGTGGSWVGRMFGRREG</sequence>
<evidence type="ECO:0000313" key="2">
    <source>
        <dbReference type="EMBL" id="ASO19468.1"/>
    </source>
</evidence>
<reference evidence="2 3" key="1">
    <citation type="submission" date="2017-07" db="EMBL/GenBank/DDBJ databases">
        <title>Complete genome sequence of Actinoalloteichus hoggarensis DSM 45943, type strain of Actinoalloteichus hoggarensis.</title>
        <authorList>
            <person name="Ruckert C."/>
            <person name="Nouioui I."/>
            <person name="Willmese J."/>
            <person name="van Wezel G."/>
            <person name="Klenk H.-P."/>
            <person name="Kalinowski J."/>
            <person name="Zotchev S.B."/>
        </authorList>
    </citation>
    <scope>NUCLEOTIDE SEQUENCE [LARGE SCALE GENOMIC DNA]</scope>
    <source>
        <strain evidence="2 3">DSM 45943</strain>
    </source>
</reference>
<proteinExistence type="predicted"/>
<feature type="region of interest" description="Disordered" evidence="1">
    <location>
        <begin position="1"/>
        <end position="66"/>
    </location>
</feature>
<dbReference type="Proteomes" id="UP000204221">
    <property type="component" value="Chromosome"/>
</dbReference>
<dbReference type="KEGG" id="ahg:AHOG_09120"/>
<accession>A0A221W178</accession>
<dbReference type="AlphaFoldDB" id="A0A221W178"/>
<organism evidence="2 3">
    <name type="scientific">Actinoalloteichus hoggarensis</name>
    <dbReference type="NCBI Taxonomy" id="1470176"/>
    <lineage>
        <taxon>Bacteria</taxon>
        <taxon>Bacillati</taxon>
        <taxon>Actinomycetota</taxon>
        <taxon>Actinomycetes</taxon>
        <taxon>Pseudonocardiales</taxon>
        <taxon>Pseudonocardiaceae</taxon>
        <taxon>Actinoalloteichus</taxon>
    </lineage>
</organism>